<dbReference type="Proteomes" id="UP000215539">
    <property type="component" value="Chromosome 1"/>
</dbReference>
<dbReference type="SUPFAM" id="SSF48371">
    <property type="entry name" value="ARM repeat"/>
    <property type="match status" value="1"/>
</dbReference>
<protein>
    <submittedName>
        <fullName evidence="2">DNA alkylation repair enzyme</fullName>
    </submittedName>
    <submittedName>
        <fullName evidence="1">DNA alkylation repair protein</fullName>
    </submittedName>
</protein>
<dbReference type="EMBL" id="CP014227">
    <property type="protein sequence ID" value="AMD84231.1"/>
    <property type="molecule type" value="Genomic_DNA"/>
</dbReference>
<dbReference type="Proteomes" id="UP000065822">
    <property type="component" value="Chromosome"/>
</dbReference>
<dbReference type="AlphaFoldDB" id="A0AAX2GZE4"/>
<evidence type="ECO:0000313" key="3">
    <source>
        <dbReference type="Proteomes" id="UP000065822"/>
    </source>
</evidence>
<dbReference type="Gene3D" id="1.25.40.290">
    <property type="entry name" value="ARM repeat domains"/>
    <property type="match status" value="1"/>
</dbReference>
<dbReference type="InterPro" id="IPR014825">
    <property type="entry name" value="DNA_alkylation"/>
</dbReference>
<keyword evidence="3" id="KW-1185">Reference proteome</keyword>
<reference evidence="1 3" key="1">
    <citation type="submission" date="2016-02" db="EMBL/GenBank/DDBJ databases">
        <authorList>
            <person name="Holder M.E."/>
            <person name="Ajami N.J."/>
            <person name="Petrosino J.F."/>
        </authorList>
    </citation>
    <scope>NUCLEOTIDE SEQUENCE [LARGE SCALE GENOMIC DNA]</scope>
    <source>
        <strain evidence="1 3">CCUG 32990</strain>
    </source>
</reference>
<dbReference type="KEGG" id="chg:AXF12_00980"/>
<dbReference type="EMBL" id="LT906449">
    <property type="protein sequence ID" value="SNV12443.1"/>
    <property type="molecule type" value="Genomic_DNA"/>
</dbReference>
<evidence type="ECO:0000313" key="1">
    <source>
        <dbReference type="EMBL" id="AMD84231.1"/>
    </source>
</evidence>
<proteinExistence type="predicted"/>
<reference evidence="2 4" key="2">
    <citation type="submission" date="2017-06" db="EMBL/GenBank/DDBJ databases">
        <authorList>
            <consortium name="Pathogen Informatics"/>
        </authorList>
    </citation>
    <scope>NUCLEOTIDE SEQUENCE [LARGE SCALE GENOMIC DNA]</scope>
    <source>
        <strain evidence="2 4">NCTC12947</strain>
    </source>
</reference>
<name>A0AAX2GZE4_9FLAO</name>
<organism evidence="2 4">
    <name type="scientific">Capnocytophaga haemolytica</name>
    <dbReference type="NCBI Taxonomy" id="45243"/>
    <lineage>
        <taxon>Bacteria</taxon>
        <taxon>Pseudomonadati</taxon>
        <taxon>Bacteroidota</taxon>
        <taxon>Flavobacteriia</taxon>
        <taxon>Flavobacteriales</taxon>
        <taxon>Flavobacteriaceae</taxon>
        <taxon>Capnocytophaga</taxon>
    </lineage>
</organism>
<sequence>MKNNDIPIEILNRKGAQKAIDIPEQVLLLLNSGLIESVNLTEWLAVDHLELVKQLFVDTEDIEKQIKALKKPPTMQIIRVIGEYLYTHHQKDTQLYKRVAEHISDSIRCYAPFWIAKETDLSIEEKLDKCRPFIGDHHFGVREVVWMALRPEMSLHLERVIPLLTKWATDPEANIRRFCTESLRPRGVWCAHIEILKEQPEKLLPILELLKSDPSRYVQDSVGNWLNDASKTRPDFVRDLCTRWSAESPTKATAYIVKKAMRSIE</sequence>
<evidence type="ECO:0000313" key="2">
    <source>
        <dbReference type="EMBL" id="SNV12443.1"/>
    </source>
</evidence>
<accession>A0AAX2GZE4</accession>
<evidence type="ECO:0000313" key="4">
    <source>
        <dbReference type="Proteomes" id="UP000215539"/>
    </source>
</evidence>
<dbReference type="Pfam" id="PF08713">
    <property type="entry name" value="DNA_alkylation"/>
    <property type="match status" value="1"/>
</dbReference>
<gene>
    <name evidence="1" type="ORF">AXF12_00980</name>
    <name evidence="2" type="ORF">SAMEA44541418_01567</name>
</gene>
<dbReference type="InterPro" id="IPR016024">
    <property type="entry name" value="ARM-type_fold"/>
</dbReference>